<proteinExistence type="predicted"/>
<evidence type="ECO:0000313" key="1">
    <source>
        <dbReference type="EMBL" id="AFC21598.1"/>
    </source>
</evidence>
<protein>
    <submittedName>
        <fullName evidence="1">Uncharacterized protein</fullName>
    </submittedName>
</protein>
<dbReference type="GeneID" id="13993888"/>
<organism evidence="1 2">
    <name type="scientific">Cronobacter phage vB_CsaM_GAP32</name>
    <dbReference type="NCBI Taxonomy" id="1141136"/>
    <lineage>
        <taxon>Viruses</taxon>
        <taxon>Duplodnaviria</taxon>
        <taxon>Heunggongvirae</taxon>
        <taxon>Uroviricota</taxon>
        <taxon>Caudoviricetes</taxon>
        <taxon>Mimasvirus</taxon>
        <taxon>Mimasvirus GAP32</taxon>
    </lineage>
</organism>
<dbReference type="Proteomes" id="UP000000457">
    <property type="component" value="Segment"/>
</dbReference>
<gene>
    <name evidence="1" type="ORF">GAP32_148</name>
</gene>
<name>K4F6M6_9CAUD</name>
<dbReference type="RefSeq" id="YP_006987253.1">
    <property type="nucleotide sequence ID" value="NC_019401.1"/>
</dbReference>
<reference evidence="1 2" key="1">
    <citation type="journal article" date="2014" name="Virology">
        <title>Supersize me: Cronobacter sakazakii phage GAP32.</title>
        <authorList>
            <person name="Abbasifar R."/>
            <person name="Griffiths M.W."/>
            <person name="Sabour P.M."/>
            <person name="Ackermann H.-W."/>
            <person name="Vandersteegen K."/>
            <person name="Lavigne R."/>
            <person name="Noben J.-P."/>
            <person name="Villa A.A."/>
            <person name="Abbasifar A."/>
            <person name="Nash J.H.E."/>
            <person name="Kropinski A.M."/>
        </authorList>
    </citation>
    <scope>NUCLEOTIDE SEQUENCE [LARGE SCALE GENOMIC DNA]</scope>
    <source>
        <strain evidence="1">GAP-32</strain>
    </source>
</reference>
<sequence>MLFKKKKAKRHDDESFLIAHILRGSGSVSSLLRYIKTHPESADAARSDIIKIKYWYSKCSPVVQNIVHKMVTKFELFDVENEDWRGLYTDELTQYFKVTDKETRLHFKVNSGKEAIEIKGNQTLSTNNIDWIIFLYATRSVIYIKNNIEEMIKSQANERTKNNYIELYK</sequence>
<dbReference type="OrthoDB" id="26391at10239"/>
<dbReference type="EMBL" id="JN882285">
    <property type="protein sequence ID" value="AFC21598.1"/>
    <property type="molecule type" value="Genomic_DNA"/>
</dbReference>
<keyword evidence="2" id="KW-1185">Reference proteome</keyword>
<evidence type="ECO:0000313" key="2">
    <source>
        <dbReference type="Proteomes" id="UP000000457"/>
    </source>
</evidence>
<dbReference type="KEGG" id="vg:13993888"/>
<accession>K4F6M6</accession>